<gene>
    <name evidence="1" type="ORF">D5086_007420</name>
</gene>
<dbReference type="Proteomes" id="UP000309997">
    <property type="component" value="Unassembled WGS sequence"/>
</dbReference>
<accession>A0ACC4CPV2</accession>
<protein>
    <submittedName>
        <fullName evidence="1">Uncharacterized protein</fullName>
    </submittedName>
</protein>
<proteinExistence type="predicted"/>
<evidence type="ECO:0000313" key="2">
    <source>
        <dbReference type="Proteomes" id="UP000309997"/>
    </source>
</evidence>
<reference evidence="1 2" key="1">
    <citation type="journal article" date="2024" name="Plant Biotechnol. J.">
        <title>Genome and CRISPR/Cas9 system of a widespread forest tree (Populus alba) in the world.</title>
        <authorList>
            <person name="Liu Y.J."/>
            <person name="Jiang P.F."/>
            <person name="Han X.M."/>
            <person name="Li X.Y."/>
            <person name="Wang H.M."/>
            <person name="Wang Y.J."/>
            <person name="Wang X.X."/>
            <person name="Zeng Q.Y."/>
        </authorList>
    </citation>
    <scope>NUCLEOTIDE SEQUENCE [LARGE SCALE GENOMIC DNA]</scope>
    <source>
        <strain evidence="2">cv. PAL-ZL1</strain>
    </source>
</reference>
<evidence type="ECO:0000313" key="1">
    <source>
        <dbReference type="EMBL" id="KAL3599502.1"/>
    </source>
</evidence>
<organism evidence="1 2">
    <name type="scientific">Populus alba</name>
    <name type="common">White poplar</name>
    <dbReference type="NCBI Taxonomy" id="43335"/>
    <lineage>
        <taxon>Eukaryota</taxon>
        <taxon>Viridiplantae</taxon>
        <taxon>Streptophyta</taxon>
        <taxon>Embryophyta</taxon>
        <taxon>Tracheophyta</taxon>
        <taxon>Spermatophyta</taxon>
        <taxon>Magnoliopsida</taxon>
        <taxon>eudicotyledons</taxon>
        <taxon>Gunneridae</taxon>
        <taxon>Pentapetalae</taxon>
        <taxon>rosids</taxon>
        <taxon>fabids</taxon>
        <taxon>Malpighiales</taxon>
        <taxon>Salicaceae</taxon>
        <taxon>Saliceae</taxon>
        <taxon>Populus</taxon>
    </lineage>
</organism>
<dbReference type="EMBL" id="RCHU02000003">
    <property type="protein sequence ID" value="KAL3599502.1"/>
    <property type="molecule type" value="Genomic_DNA"/>
</dbReference>
<sequence>MSLLPKSDSIHIREVWNDNLEEEFALIREIVDDFPYIAMDTEFPGIVLRPVFLELPVKITLLHSSLYSTAQRVSYVTLSVKWLVVSQFPYVLFMYPFLMVFEMQQAYNCIAAAIFRHTSSRRPPFTCKGLCPRSLASSHLQFHKEILTLSTNPKMSGEETPAPAQPLEAMDLMTALQLVLKKSLAHGGLARGLHEGAKVIEKHAAQLCVLAEDCNQPDYVKLVKALCADHGVGLLTVPSAKTLGEWAGLCKIDSEGKARKVVGCSCVVVKDYGETSEGYNVVQEHVKSN</sequence>
<comment type="caution">
    <text evidence="1">The sequence shown here is derived from an EMBL/GenBank/DDBJ whole genome shotgun (WGS) entry which is preliminary data.</text>
</comment>
<name>A0ACC4CPV2_POPAL</name>
<keyword evidence="2" id="KW-1185">Reference proteome</keyword>